<evidence type="ECO:0000313" key="1">
    <source>
        <dbReference type="EMBL" id="EDW27844.1"/>
    </source>
</evidence>
<keyword evidence="2" id="KW-1185">Reference proteome</keyword>
<dbReference type="EMBL" id="CH479197">
    <property type="protein sequence ID" value="EDW27844.1"/>
    <property type="molecule type" value="Genomic_DNA"/>
</dbReference>
<dbReference type="PhylomeDB" id="B4GYI8"/>
<dbReference type="STRING" id="7234.B4GYI8"/>
<dbReference type="OMA" id="NGWHNGR"/>
<proteinExistence type="predicted"/>
<dbReference type="Proteomes" id="UP000008744">
    <property type="component" value="Unassembled WGS sequence"/>
</dbReference>
<reference evidence="1 2" key="1">
    <citation type="journal article" date="2007" name="Nature">
        <title>Evolution of genes and genomes on the Drosophila phylogeny.</title>
        <authorList>
            <consortium name="Drosophila 12 Genomes Consortium"/>
            <person name="Clark A.G."/>
            <person name="Eisen M.B."/>
            <person name="Smith D.R."/>
            <person name="Bergman C.M."/>
            <person name="Oliver B."/>
            <person name="Markow T.A."/>
            <person name="Kaufman T.C."/>
            <person name="Kellis M."/>
            <person name="Gelbart W."/>
            <person name="Iyer V.N."/>
            <person name="Pollard D.A."/>
            <person name="Sackton T.B."/>
            <person name="Larracuente A.M."/>
            <person name="Singh N.D."/>
            <person name="Abad J.P."/>
            <person name="Abt D.N."/>
            <person name="Adryan B."/>
            <person name="Aguade M."/>
            <person name="Akashi H."/>
            <person name="Anderson W.W."/>
            <person name="Aquadro C.F."/>
            <person name="Ardell D.H."/>
            <person name="Arguello R."/>
            <person name="Artieri C.G."/>
            <person name="Barbash D.A."/>
            <person name="Barker D."/>
            <person name="Barsanti P."/>
            <person name="Batterham P."/>
            <person name="Batzoglou S."/>
            <person name="Begun D."/>
            <person name="Bhutkar A."/>
            <person name="Blanco E."/>
            <person name="Bosak S.A."/>
            <person name="Bradley R.K."/>
            <person name="Brand A.D."/>
            <person name="Brent M.R."/>
            <person name="Brooks A.N."/>
            <person name="Brown R.H."/>
            <person name="Butlin R.K."/>
            <person name="Caggese C."/>
            <person name="Calvi B.R."/>
            <person name="Bernardo de Carvalho A."/>
            <person name="Caspi A."/>
            <person name="Castrezana S."/>
            <person name="Celniker S.E."/>
            <person name="Chang J.L."/>
            <person name="Chapple C."/>
            <person name="Chatterji S."/>
            <person name="Chinwalla A."/>
            <person name="Civetta A."/>
            <person name="Clifton S.W."/>
            <person name="Comeron J.M."/>
            <person name="Costello J.C."/>
            <person name="Coyne J.A."/>
            <person name="Daub J."/>
            <person name="David R.G."/>
            <person name="Delcher A.L."/>
            <person name="Delehaunty K."/>
            <person name="Do C.B."/>
            <person name="Ebling H."/>
            <person name="Edwards K."/>
            <person name="Eickbush T."/>
            <person name="Evans J.D."/>
            <person name="Filipski A."/>
            <person name="Findeiss S."/>
            <person name="Freyhult E."/>
            <person name="Fulton L."/>
            <person name="Fulton R."/>
            <person name="Garcia A.C."/>
            <person name="Gardiner A."/>
            <person name="Garfield D.A."/>
            <person name="Garvin B.E."/>
            <person name="Gibson G."/>
            <person name="Gilbert D."/>
            <person name="Gnerre S."/>
            <person name="Godfrey J."/>
            <person name="Good R."/>
            <person name="Gotea V."/>
            <person name="Gravely B."/>
            <person name="Greenberg A.J."/>
            <person name="Griffiths-Jones S."/>
            <person name="Gross S."/>
            <person name="Guigo R."/>
            <person name="Gustafson E.A."/>
            <person name="Haerty W."/>
            <person name="Hahn M.W."/>
            <person name="Halligan D.L."/>
            <person name="Halpern A.L."/>
            <person name="Halter G.M."/>
            <person name="Han M.V."/>
            <person name="Heger A."/>
            <person name="Hillier L."/>
            <person name="Hinrichs A.S."/>
            <person name="Holmes I."/>
            <person name="Hoskins R.A."/>
            <person name="Hubisz M.J."/>
            <person name="Hultmark D."/>
            <person name="Huntley M.A."/>
            <person name="Jaffe D.B."/>
            <person name="Jagadeeshan S."/>
            <person name="Jeck W.R."/>
            <person name="Johnson J."/>
            <person name="Jones C.D."/>
            <person name="Jordan W.C."/>
            <person name="Karpen G.H."/>
            <person name="Kataoka E."/>
            <person name="Keightley P.D."/>
            <person name="Kheradpour P."/>
            <person name="Kirkness E.F."/>
            <person name="Koerich L.B."/>
            <person name="Kristiansen K."/>
            <person name="Kudrna D."/>
            <person name="Kulathinal R.J."/>
            <person name="Kumar S."/>
            <person name="Kwok R."/>
            <person name="Lander E."/>
            <person name="Langley C.H."/>
            <person name="Lapoint R."/>
            <person name="Lazzaro B.P."/>
            <person name="Lee S.J."/>
            <person name="Levesque L."/>
            <person name="Li R."/>
            <person name="Lin C.F."/>
            <person name="Lin M.F."/>
            <person name="Lindblad-Toh K."/>
            <person name="Llopart A."/>
            <person name="Long M."/>
            <person name="Low L."/>
            <person name="Lozovsky E."/>
            <person name="Lu J."/>
            <person name="Luo M."/>
            <person name="Machado C.A."/>
            <person name="Makalowski W."/>
            <person name="Marzo M."/>
            <person name="Matsuda M."/>
            <person name="Matzkin L."/>
            <person name="McAllister B."/>
            <person name="McBride C.S."/>
            <person name="McKernan B."/>
            <person name="McKernan K."/>
            <person name="Mendez-Lago M."/>
            <person name="Minx P."/>
            <person name="Mollenhauer M.U."/>
            <person name="Montooth K."/>
            <person name="Mount S.M."/>
            <person name="Mu X."/>
            <person name="Myers E."/>
            <person name="Negre B."/>
            <person name="Newfeld S."/>
            <person name="Nielsen R."/>
            <person name="Noor M.A."/>
            <person name="O'Grady P."/>
            <person name="Pachter L."/>
            <person name="Papaceit M."/>
            <person name="Parisi M.J."/>
            <person name="Parisi M."/>
            <person name="Parts L."/>
            <person name="Pedersen J.S."/>
            <person name="Pesole G."/>
            <person name="Phillippy A.M."/>
            <person name="Ponting C.P."/>
            <person name="Pop M."/>
            <person name="Porcelli D."/>
            <person name="Powell J.R."/>
            <person name="Prohaska S."/>
            <person name="Pruitt K."/>
            <person name="Puig M."/>
            <person name="Quesneville H."/>
            <person name="Ram K.R."/>
            <person name="Rand D."/>
            <person name="Rasmussen M.D."/>
            <person name="Reed L.K."/>
            <person name="Reenan R."/>
            <person name="Reily A."/>
            <person name="Remington K.A."/>
            <person name="Rieger T.T."/>
            <person name="Ritchie M.G."/>
            <person name="Robin C."/>
            <person name="Rogers Y.H."/>
            <person name="Rohde C."/>
            <person name="Rozas J."/>
            <person name="Rubenfield M.J."/>
            <person name="Ruiz A."/>
            <person name="Russo S."/>
            <person name="Salzberg S.L."/>
            <person name="Sanchez-Gracia A."/>
            <person name="Saranga D.J."/>
            <person name="Sato H."/>
            <person name="Schaeffer S.W."/>
            <person name="Schatz M.C."/>
            <person name="Schlenke T."/>
            <person name="Schwartz R."/>
            <person name="Segarra C."/>
            <person name="Singh R.S."/>
            <person name="Sirot L."/>
            <person name="Sirota M."/>
            <person name="Sisneros N.B."/>
            <person name="Smith C.D."/>
            <person name="Smith T.F."/>
            <person name="Spieth J."/>
            <person name="Stage D.E."/>
            <person name="Stark A."/>
            <person name="Stephan W."/>
            <person name="Strausberg R.L."/>
            <person name="Strempel S."/>
            <person name="Sturgill D."/>
            <person name="Sutton G."/>
            <person name="Sutton G.G."/>
            <person name="Tao W."/>
            <person name="Teichmann S."/>
            <person name="Tobari Y.N."/>
            <person name="Tomimura Y."/>
            <person name="Tsolas J.M."/>
            <person name="Valente V.L."/>
            <person name="Venter E."/>
            <person name="Venter J.C."/>
            <person name="Vicario S."/>
            <person name="Vieira F.G."/>
            <person name="Vilella A.J."/>
            <person name="Villasante A."/>
            <person name="Walenz B."/>
            <person name="Wang J."/>
            <person name="Wasserman M."/>
            <person name="Watts T."/>
            <person name="Wilson D."/>
            <person name="Wilson R.K."/>
            <person name="Wing R.A."/>
            <person name="Wolfner M.F."/>
            <person name="Wong A."/>
            <person name="Wong G.K."/>
            <person name="Wu C.I."/>
            <person name="Wu G."/>
            <person name="Yamamoto D."/>
            <person name="Yang H.P."/>
            <person name="Yang S.P."/>
            <person name="Yorke J.A."/>
            <person name="Yoshida K."/>
            <person name="Zdobnov E."/>
            <person name="Zhang P."/>
            <person name="Zhang Y."/>
            <person name="Zimin A.V."/>
            <person name="Baldwin J."/>
            <person name="Abdouelleil A."/>
            <person name="Abdulkadir J."/>
            <person name="Abebe A."/>
            <person name="Abera B."/>
            <person name="Abreu J."/>
            <person name="Acer S.C."/>
            <person name="Aftuck L."/>
            <person name="Alexander A."/>
            <person name="An P."/>
            <person name="Anderson E."/>
            <person name="Anderson S."/>
            <person name="Arachi H."/>
            <person name="Azer M."/>
            <person name="Bachantsang P."/>
            <person name="Barry A."/>
            <person name="Bayul T."/>
            <person name="Berlin A."/>
            <person name="Bessette D."/>
            <person name="Bloom T."/>
            <person name="Blye J."/>
            <person name="Boguslavskiy L."/>
            <person name="Bonnet C."/>
            <person name="Boukhgalter B."/>
            <person name="Bourzgui I."/>
            <person name="Brown A."/>
            <person name="Cahill P."/>
            <person name="Channer S."/>
            <person name="Cheshatsang Y."/>
            <person name="Chuda L."/>
            <person name="Citroen M."/>
            <person name="Collymore A."/>
            <person name="Cooke P."/>
            <person name="Costello M."/>
            <person name="D'Aco K."/>
            <person name="Daza R."/>
            <person name="De Haan G."/>
            <person name="DeGray S."/>
            <person name="DeMaso C."/>
            <person name="Dhargay N."/>
            <person name="Dooley K."/>
            <person name="Dooley E."/>
            <person name="Doricent M."/>
            <person name="Dorje P."/>
            <person name="Dorjee K."/>
            <person name="Dupes A."/>
            <person name="Elong R."/>
            <person name="Falk J."/>
            <person name="Farina A."/>
            <person name="Faro S."/>
            <person name="Ferguson D."/>
            <person name="Fisher S."/>
            <person name="Foley C.D."/>
            <person name="Franke A."/>
            <person name="Friedrich D."/>
            <person name="Gadbois L."/>
            <person name="Gearin G."/>
            <person name="Gearin C.R."/>
            <person name="Giannoukos G."/>
            <person name="Goode T."/>
            <person name="Graham J."/>
            <person name="Grandbois E."/>
            <person name="Grewal S."/>
            <person name="Gyaltsen K."/>
            <person name="Hafez N."/>
            <person name="Hagos B."/>
            <person name="Hall J."/>
            <person name="Henson C."/>
            <person name="Hollinger A."/>
            <person name="Honan T."/>
            <person name="Huard M.D."/>
            <person name="Hughes L."/>
            <person name="Hurhula B."/>
            <person name="Husby M.E."/>
            <person name="Kamat A."/>
            <person name="Kanga B."/>
            <person name="Kashin S."/>
            <person name="Khazanovich D."/>
            <person name="Kisner P."/>
            <person name="Lance K."/>
            <person name="Lara M."/>
            <person name="Lee W."/>
            <person name="Lennon N."/>
            <person name="Letendre F."/>
            <person name="LeVine R."/>
            <person name="Lipovsky A."/>
            <person name="Liu X."/>
            <person name="Liu J."/>
            <person name="Liu S."/>
            <person name="Lokyitsang T."/>
            <person name="Lokyitsang Y."/>
            <person name="Lubonja R."/>
            <person name="Lui A."/>
            <person name="MacDonald P."/>
            <person name="Magnisalis V."/>
            <person name="Maru K."/>
            <person name="Matthews C."/>
            <person name="McCusker W."/>
            <person name="McDonough S."/>
            <person name="Mehta T."/>
            <person name="Meldrim J."/>
            <person name="Meneus L."/>
            <person name="Mihai O."/>
            <person name="Mihalev A."/>
            <person name="Mihova T."/>
            <person name="Mittelman R."/>
            <person name="Mlenga V."/>
            <person name="Montmayeur A."/>
            <person name="Mulrain L."/>
            <person name="Navidi A."/>
            <person name="Naylor J."/>
            <person name="Negash T."/>
            <person name="Nguyen T."/>
            <person name="Nguyen N."/>
            <person name="Nicol R."/>
            <person name="Norbu C."/>
            <person name="Norbu N."/>
            <person name="Novod N."/>
            <person name="O'Neill B."/>
            <person name="Osman S."/>
            <person name="Markiewicz E."/>
            <person name="Oyono O.L."/>
            <person name="Patti C."/>
            <person name="Phunkhang P."/>
            <person name="Pierre F."/>
            <person name="Priest M."/>
            <person name="Raghuraman S."/>
            <person name="Rege F."/>
            <person name="Reyes R."/>
            <person name="Rise C."/>
            <person name="Rogov P."/>
            <person name="Ross K."/>
            <person name="Ryan E."/>
            <person name="Settipalli S."/>
            <person name="Shea T."/>
            <person name="Sherpa N."/>
            <person name="Shi L."/>
            <person name="Shih D."/>
            <person name="Sparrow T."/>
            <person name="Spaulding J."/>
            <person name="Stalker J."/>
            <person name="Stange-Thomann N."/>
            <person name="Stavropoulos S."/>
            <person name="Stone C."/>
            <person name="Strader C."/>
            <person name="Tesfaye S."/>
            <person name="Thomson T."/>
            <person name="Thoulutsang Y."/>
            <person name="Thoulutsang D."/>
            <person name="Topham K."/>
            <person name="Topping I."/>
            <person name="Tsamla T."/>
            <person name="Vassiliev H."/>
            <person name="Vo A."/>
            <person name="Wangchuk T."/>
            <person name="Wangdi T."/>
            <person name="Weiand M."/>
            <person name="Wilkinson J."/>
            <person name="Wilson A."/>
            <person name="Yadav S."/>
            <person name="Young G."/>
            <person name="Yu Q."/>
            <person name="Zembek L."/>
            <person name="Zhong D."/>
            <person name="Zimmer A."/>
            <person name="Zwirko Z."/>
            <person name="Jaffe D.B."/>
            <person name="Alvarez P."/>
            <person name="Brockman W."/>
            <person name="Butler J."/>
            <person name="Chin C."/>
            <person name="Gnerre S."/>
            <person name="Grabherr M."/>
            <person name="Kleber M."/>
            <person name="Mauceli E."/>
            <person name="MacCallum I."/>
        </authorList>
    </citation>
    <scope>NUCLEOTIDE SEQUENCE [LARGE SCALE GENOMIC DNA]</scope>
    <source>
        <strain evidence="2">MSH-3 / Tucson 14011-0111.49</strain>
    </source>
</reference>
<organism evidence="2">
    <name type="scientific">Drosophila persimilis</name>
    <name type="common">Fruit fly</name>
    <dbReference type="NCBI Taxonomy" id="7234"/>
    <lineage>
        <taxon>Eukaryota</taxon>
        <taxon>Metazoa</taxon>
        <taxon>Ecdysozoa</taxon>
        <taxon>Arthropoda</taxon>
        <taxon>Hexapoda</taxon>
        <taxon>Insecta</taxon>
        <taxon>Pterygota</taxon>
        <taxon>Neoptera</taxon>
        <taxon>Endopterygota</taxon>
        <taxon>Diptera</taxon>
        <taxon>Brachycera</taxon>
        <taxon>Muscomorpha</taxon>
        <taxon>Ephydroidea</taxon>
        <taxon>Drosophilidae</taxon>
        <taxon>Drosophila</taxon>
        <taxon>Sophophora</taxon>
    </lineage>
</organism>
<dbReference type="SUPFAM" id="SSF56024">
    <property type="entry name" value="Phospholipase D/nuclease"/>
    <property type="match status" value="1"/>
</dbReference>
<name>B4GYI8_DROPE</name>
<evidence type="ECO:0000313" key="2">
    <source>
        <dbReference type="Proteomes" id="UP000008744"/>
    </source>
</evidence>
<gene>
    <name evidence="1" type="primary">Dper\GL19794</name>
    <name evidence="1" type="ORF">Dper_GL19794</name>
</gene>
<dbReference type="AlphaFoldDB" id="B4GYI8"/>
<dbReference type="Gene3D" id="3.30.870.10">
    <property type="entry name" value="Endonuclease Chain A"/>
    <property type="match status" value="1"/>
</dbReference>
<sequence length="249" mass="28630">MERSKDINHTNSQEECYGKGQAICPYGYVRKFMYHCTASSPSKSLRPYLYKIDLYVWQIIYGTPDTGHVVLFNGWHNGRTVVCDDCRLKRVGELIDQAKICLDVVLLSTANVQYLDRMLAAHNRGVNVRILASEEMLAANGPAMQLICALGVPVRGSPTGVKFGYNFAIIDSEKRAMGLEATQDTVHTCLWRLRGNMKGCVRRILAVVKQKRDYRHDNYHYQIFFDEWDFLYPITPPYFAERNFVEVTR</sequence>
<dbReference type="HOGENOM" id="CLU_1139039_0_0_1"/>
<dbReference type="OrthoDB" id="7852847at2759"/>
<protein>
    <submittedName>
        <fullName evidence="1">GL19794</fullName>
    </submittedName>
</protein>
<accession>B4GYI8</accession>